<comment type="pathway">
    <text evidence="2 12 13">Cofactor biosynthesis; riboflavin biosynthesis; 2-hydroxy-3-oxobutyl phosphate from D-ribulose 5-phosphate: step 1/1.</text>
</comment>
<dbReference type="PaxDb" id="584708-Apau_0734"/>
<dbReference type="GO" id="GO:0000287">
    <property type="term" value="F:magnesium ion binding"/>
    <property type="evidence" value="ECO:0007669"/>
    <property type="project" value="UniProtKB-UniRule"/>
</dbReference>
<dbReference type="GO" id="GO:0005829">
    <property type="term" value="C:cytosol"/>
    <property type="evidence" value="ECO:0007669"/>
    <property type="project" value="TreeGrafter"/>
</dbReference>
<gene>
    <name evidence="12" type="primary">ribB</name>
    <name evidence="14" type="ORF">Apau_0734</name>
</gene>
<dbReference type="Proteomes" id="UP000005096">
    <property type="component" value="Chromosome"/>
</dbReference>
<evidence type="ECO:0000313" key="14">
    <source>
        <dbReference type="EMBL" id="EFQ23162.1"/>
    </source>
</evidence>
<dbReference type="GO" id="GO:0009231">
    <property type="term" value="P:riboflavin biosynthetic process"/>
    <property type="evidence" value="ECO:0007669"/>
    <property type="project" value="UniProtKB-UniRule"/>
</dbReference>
<evidence type="ECO:0000256" key="8">
    <source>
        <dbReference type="ARBA" id="ARBA00022842"/>
    </source>
</evidence>
<feature type="binding site" evidence="12">
    <location>
        <begin position="150"/>
        <end position="154"/>
    </location>
    <ligand>
        <name>D-ribulose 5-phosphate</name>
        <dbReference type="ChEBI" id="CHEBI:58121"/>
    </ligand>
</feature>
<feature type="binding site" evidence="12">
    <location>
        <begin position="37"/>
        <end position="38"/>
    </location>
    <ligand>
        <name>D-ribulose 5-phosphate</name>
        <dbReference type="ChEBI" id="CHEBI:58121"/>
    </ligand>
</feature>
<feature type="site" description="Essential for catalytic activity" evidence="12">
    <location>
        <position position="136"/>
    </location>
</feature>
<dbReference type="OrthoDB" id="9793111at2"/>
<dbReference type="FunFam" id="3.90.870.10:FF:000002">
    <property type="entry name" value="3,4-dihydroxy-2-butanone 4-phosphate synthase"/>
    <property type="match status" value="1"/>
</dbReference>
<keyword evidence="10 12" id="KW-0456">Lyase</keyword>
<dbReference type="InterPro" id="IPR017945">
    <property type="entry name" value="DHBP_synth_RibB-like_a/b_dom"/>
</dbReference>
<dbReference type="EMBL" id="CM001022">
    <property type="protein sequence ID" value="EFQ23162.1"/>
    <property type="molecule type" value="Genomic_DNA"/>
</dbReference>
<evidence type="ECO:0000313" key="15">
    <source>
        <dbReference type="Proteomes" id="UP000005096"/>
    </source>
</evidence>
<dbReference type="EC" id="4.1.99.12" evidence="4 12"/>
<dbReference type="NCBIfam" id="TIGR00506">
    <property type="entry name" value="ribB"/>
    <property type="match status" value="1"/>
</dbReference>
<feature type="binding site" evidence="12">
    <location>
        <position position="38"/>
    </location>
    <ligand>
        <name>Mg(2+)</name>
        <dbReference type="ChEBI" id="CHEBI:18420"/>
        <label>1</label>
    </ligand>
</feature>
<dbReference type="InterPro" id="IPR000422">
    <property type="entry name" value="DHBP_synthase_RibB"/>
</dbReference>
<evidence type="ECO:0000256" key="11">
    <source>
        <dbReference type="ARBA" id="ARBA00060730"/>
    </source>
</evidence>
<comment type="cofactor">
    <cofactor evidence="12 13">
        <name>Mg(2+)</name>
        <dbReference type="ChEBI" id="CHEBI:18420"/>
    </cofactor>
    <cofactor evidence="12 13">
        <name>Mn(2+)</name>
        <dbReference type="ChEBI" id="CHEBI:29035"/>
    </cofactor>
    <text evidence="12 13">Binds 2 divalent metal cations per subunit. Magnesium or manganese.</text>
</comment>
<keyword evidence="9 12" id="KW-0464">Manganese</keyword>
<dbReference type="RefSeq" id="WP_006300326.1">
    <property type="nucleotide sequence ID" value="NZ_CM001022.1"/>
</dbReference>
<dbReference type="Pfam" id="PF00926">
    <property type="entry name" value="DHBP_synthase"/>
    <property type="match status" value="1"/>
</dbReference>
<evidence type="ECO:0000256" key="9">
    <source>
        <dbReference type="ARBA" id="ARBA00023211"/>
    </source>
</evidence>
<comment type="function">
    <text evidence="1 12 13">Catalyzes the conversion of D-ribulose 5-phosphate to formate and 3,4-dihydroxy-2-butanone 4-phosphate.</text>
</comment>
<evidence type="ECO:0000256" key="12">
    <source>
        <dbReference type="HAMAP-Rule" id="MF_00180"/>
    </source>
</evidence>
<dbReference type="SUPFAM" id="SSF55821">
    <property type="entry name" value="YrdC/RibB"/>
    <property type="match status" value="1"/>
</dbReference>
<evidence type="ECO:0000256" key="10">
    <source>
        <dbReference type="ARBA" id="ARBA00023239"/>
    </source>
</evidence>
<reference evidence="14 15" key="1">
    <citation type="journal article" date="2010" name="Stand. Genomic Sci.">
        <title>Non-contiguous finished genome sequence of Aminomonas paucivorans type strain (GLU-3).</title>
        <authorList>
            <person name="Pitluck S."/>
            <person name="Yasawong M."/>
            <person name="Held B."/>
            <person name="Lapidus A."/>
            <person name="Nolan M."/>
            <person name="Copeland A."/>
            <person name="Lucas S."/>
            <person name="Del Rio T.G."/>
            <person name="Tice H."/>
            <person name="Cheng J.F."/>
            <person name="Chertkov O."/>
            <person name="Goodwin L."/>
            <person name="Tapia R."/>
            <person name="Han C."/>
            <person name="Liolios K."/>
            <person name="Ivanova N."/>
            <person name="Mavromatis K."/>
            <person name="Ovchinnikova G."/>
            <person name="Pati A."/>
            <person name="Chen A."/>
            <person name="Palaniappan K."/>
            <person name="Land M."/>
            <person name="Hauser L."/>
            <person name="Chang Y.J."/>
            <person name="Jeffries C.D."/>
            <person name="Pukall R."/>
            <person name="Spring S."/>
            <person name="Rohde M."/>
            <person name="Sikorski J."/>
            <person name="Goker M."/>
            <person name="Woyke T."/>
            <person name="Bristow J."/>
            <person name="Eisen J.A."/>
            <person name="Markowitz V."/>
            <person name="Hugenholtz P."/>
            <person name="Kyrpides N.C."/>
            <person name="Klenk H.P."/>
        </authorList>
    </citation>
    <scope>NUCLEOTIDE SEQUENCE [LARGE SCALE GENOMIC DNA]</scope>
    <source>
        <strain evidence="14 15">DSM 12260</strain>
    </source>
</reference>
<keyword evidence="8 12" id="KW-0460">Magnesium</keyword>
<dbReference type="STRING" id="584708.Apau_0734"/>
<evidence type="ECO:0000256" key="3">
    <source>
        <dbReference type="ARBA" id="ARBA00011738"/>
    </source>
</evidence>
<dbReference type="GO" id="GO:0030145">
    <property type="term" value="F:manganese ion binding"/>
    <property type="evidence" value="ECO:0007669"/>
    <property type="project" value="UniProtKB-UniRule"/>
</dbReference>
<protein>
    <recommendedName>
        <fullName evidence="5 12">3,4-dihydroxy-2-butanone 4-phosphate synthase</fullName>
        <shortName evidence="12 13">DHBP synthase</shortName>
        <ecNumber evidence="4 12">4.1.99.12</ecNumber>
    </recommendedName>
</protein>
<feature type="site" description="Essential for catalytic activity" evidence="12">
    <location>
        <position position="174"/>
    </location>
</feature>
<dbReference type="eggNOG" id="COG0108">
    <property type="taxonomic scope" value="Bacteria"/>
</dbReference>
<evidence type="ECO:0000256" key="4">
    <source>
        <dbReference type="ARBA" id="ARBA00012153"/>
    </source>
</evidence>
<comment type="catalytic activity">
    <reaction evidence="12 13">
        <text>D-ribulose 5-phosphate = (2S)-2-hydroxy-3-oxobutyl phosphate + formate + H(+)</text>
        <dbReference type="Rhea" id="RHEA:18457"/>
        <dbReference type="ChEBI" id="CHEBI:15378"/>
        <dbReference type="ChEBI" id="CHEBI:15740"/>
        <dbReference type="ChEBI" id="CHEBI:58121"/>
        <dbReference type="ChEBI" id="CHEBI:58830"/>
        <dbReference type="EC" id="4.1.99.12"/>
    </reaction>
</comment>
<dbReference type="AlphaFoldDB" id="E3CV05"/>
<proteinExistence type="inferred from homology"/>
<dbReference type="GO" id="GO:0008686">
    <property type="term" value="F:3,4-dihydroxy-2-butanone-4-phosphate synthase activity"/>
    <property type="evidence" value="ECO:0007669"/>
    <property type="project" value="UniProtKB-UniRule"/>
</dbReference>
<dbReference type="PANTHER" id="PTHR21327">
    <property type="entry name" value="GTP CYCLOHYDROLASE II-RELATED"/>
    <property type="match status" value="1"/>
</dbReference>
<evidence type="ECO:0000256" key="2">
    <source>
        <dbReference type="ARBA" id="ARBA00004904"/>
    </source>
</evidence>
<dbReference type="PANTHER" id="PTHR21327:SF38">
    <property type="entry name" value="3,4-DIHYDROXY-2-BUTANONE 4-PHOSPHATE SYNTHASE"/>
    <property type="match status" value="1"/>
</dbReference>
<evidence type="ECO:0000256" key="13">
    <source>
        <dbReference type="RuleBase" id="RU003843"/>
    </source>
</evidence>
<comment type="subunit">
    <text evidence="3 12 13">Homodimer.</text>
</comment>
<organism evidence="14 15">
    <name type="scientific">Aminomonas paucivorans DSM 12260</name>
    <dbReference type="NCBI Taxonomy" id="584708"/>
    <lineage>
        <taxon>Bacteria</taxon>
        <taxon>Thermotogati</taxon>
        <taxon>Synergistota</taxon>
        <taxon>Synergistia</taxon>
        <taxon>Synergistales</taxon>
        <taxon>Synergistaceae</taxon>
        <taxon>Aminomonas</taxon>
    </lineage>
</organism>
<feature type="binding site" evidence="12">
    <location>
        <position position="42"/>
    </location>
    <ligand>
        <name>D-ribulose 5-phosphate</name>
        <dbReference type="ChEBI" id="CHEBI:58121"/>
    </ligand>
</feature>
<evidence type="ECO:0000256" key="1">
    <source>
        <dbReference type="ARBA" id="ARBA00002284"/>
    </source>
</evidence>
<keyword evidence="15" id="KW-1185">Reference proteome</keyword>
<evidence type="ECO:0000256" key="5">
    <source>
        <dbReference type="ARBA" id="ARBA00018836"/>
    </source>
</evidence>
<evidence type="ECO:0000256" key="6">
    <source>
        <dbReference type="ARBA" id="ARBA00022619"/>
    </source>
</evidence>
<name>E3CV05_9BACT</name>
<comment type="similarity">
    <text evidence="11 12 13">Belongs to the DHBP synthase family.</text>
</comment>
<dbReference type="HOGENOM" id="CLU_020273_3_0_0"/>
<keyword evidence="7 12" id="KW-0479">Metal-binding</keyword>
<feature type="binding site" evidence="12">
    <location>
        <position position="153"/>
    </location>
    <ligand>
        <name>Mg(2+)</name>
        <dbReference type="ChEBI" id="CHEBI:18420"/>
        <label>2</label>
    </ligand>
</feature>
<evidence type="ECO:0000256" key="7">
    <source>
        <dbReference type="ARBA" id="ARBA00022723"/>
    </source>
</evidence>
<sequence>MRSLLASRFGGPAERVERALEALRCGTGILVTDDEDRENESDLIFPASSLTVPQMALLIRECSGIVCLCLTEEKARSLDLPPMVRRNTSPYGTAFTESVEAAEGVTTGVSAADRVRTVQAAVRPGAVPEDLRRPGHVFPLVARAGGVLQRRGHTEATVDLMTLAGLEPFGVLCELTNPDGTMARLPEAVVFAREHRFPLVTVEDLAAYRVSPREGVCV</sequence>
<dbReference type="UniPathway" id="UPA00275">
    <property type="reaction ID" value="UER00399"/>
</dbReference>
<feature type="binding site" evidence="12">
    <location>
        <position position="38"/>
    </location>
    <ligand>
        <name>Mg(2+)</name>
        <dbReference type="ChEBI" id="CHEBI:18420"/>
        <label>2</label>
    </ligand>
</feature>
<keyword evidence="6 12" id="KW-0686">Riboflavin biosynthesis</keyword>
<dbReference type="Gene3D" id="3.90.870.10">
    <property type="entry name" value="DHBP synthase"/>
    <property type="match status" value="1"/>
</dbReference>
<accession>E3CV05</accession>
<dbReference type="HAMAP" id="MF_00180">
    <property type="entry name" value="RibB"/>
    <property type="match status" value="1"/>
</dbReference>